<feature type="chain" id="PRO_5011494424" description="Lipoprotein" evidence="1">
    <location>
        <begin position="20"/>
        <end position="186"/>
    </location>
</feature>
<keyword evidence="1" id="KW-0732">Signal</keyword>
<dbReference type="AlphaFoldDB" id="A0A1G5DG45"/>
<accession>A0A1G5DG45</accession>
<dbReference type="EMBL" id="FMUX01000004">
    <property type="protein sequence ID" value="SCY13685.1"/>
    <property type="molecule type" value="Genomic_DNA"/>
</dbReference>
<feature type="signal peptide" evidence="1">
    <location>
        <begin position="1"/>
        <end position="19"/>
    </location>
</feature>
<evidence type="ECO:0008006" key="4">
    <source>
        <dbReference type="Google" id="ProtNLM"/>
    </source>
</evidence>
<reference evidence="2 3" key="1">
    <citation type="submission" date="2016-10" db="EMBL/GenBank/DDBJ databases">
        <authorList>
            <person name="de Groot N.N."/>
        </authorList>
    </citation>
    <scope>NUCLEOTIDE SEQUENCE [LARGE SCALE GENOMIC DNA]</scope>
    <source>
        <strain evidence="2 3">AA1</strain>
    </source>
</reference>
<dbReference type="PROSITE" id="PS51257">
    <property type="entry name" value="PROKAR_LIPOPROTEIN"/>
    <property type="match status" value="1"/>
</dbReference>
<name>A0A1G5DG45_9BACT</name>
<dbReference type="RefSeq" id="WP_217640259.1">
    <property type="nucleotide sequence ID" value="NZ_FMUX01000004.1"/>
</dbReference>
<sequence length="186" mass="20805">MMKKTLLLLSVLFAFGCSSMDNKTVTTALTPDCLGNTEIPAVFKDQFREADDSVLLDLALGAPDKGKLCWGQVYVAKENSDITIYRAWNSTNPHSKMGQWWSFSKPMGLVSAYRSDCEICYQWSPLDKLVVGRLKPGTKIVVGTGQSAKCSEYLTYPASDEKQVFIKDANTSVETTSDYDLVFRWR</sequence>
<proteinExistence type="predicted"/>
<evidence type="ECO:0000313" key="3">
    <source>
        <dbReference type="Proteomes" id="UP000198870"/>
    </source>
</evidence>
<protein>
    <recommendedName>
        <fullName evidence="4">Lipoprotein</fullName>
    </recommendedName>
</protein>
<organism evidence="2 3">
    <name type="scientific">Desulfoluna spongiiphila</name>
    <dbReference type="NCBI Taxonomy" id="419481"/>
    <lineage>
        <taxon>Bacteria</taxon>
        <taxon>Pseudomonadati</taxon>
        <taxon>Thermodesulfobacteriota</taxon>
        <taxon>Desulfobacteria</taxon>
        <taxon>Desulfobacterales</taxon>
        <taxon>Desulfolunaceae</taxon>
        <taxon>Desulfoluna</taxon>
    </lineage>
</organism>
<evidence type="ECO:0000256" key="1">
    <source>
        <dbReference type="SAM" id="SignalP"/>
    </source>
</evidence>
<keyword evidence="3" id="KW-1185">Reference proteome</keyword>
<gene>
    <name evidence="2" type="ORF">SAMN05216233_104173</name>
</gene>
<evidence type="ECO:0000313" key="2">
    <source>
        <dbReference type="EMBL" id="SCY13685.1"/>
    </source>
</evidence>
<dbReference type="Proteomes" id="UP000198870">
    <property type="component" value="Unassembled WGS sequence"/>
</dbReference>